<organism evidence="5">
    <name type="scientific">Lotus japonicus</name>
    <name type="common">Lotus corniculatus var. japonicus</name>
    <dbReference type="NCBI Taxonomy" id="34305"/>
    <lineage>
        <taxon>Eukaryota</taxon>
        <taxon>Viridiplantae</taxon>
        <taxon>Streptophyta</taxon>
        <taxon>Embryophyta</taxon>
        <taxon>Tracheophyta</taxon>
        <taxon>Spermatophyta</taxon>
        <taxon>Magnoliopsida</taxon>
        <taxon>eudicotyledons</taxon>
        <taxon>Gunneridae</taxon>
        <taxon>Pentapetalae</taxon>
        <taxon>rosids</taxon>
        <taxon>fabids</taxon>
        <taxon>Fabales</taxon>
        <taxon>Fabaceae</taxon>
        <taxon>Papilionoideae</taxon>
        <taxon>50 kb inversion clade</taxon>
        <taxon>NPAAA clade</taxon>
        <taxon>Hologalegina</taxon>
        <taxon>robinioid clade</taxon>
        <taxon>Loteae</taxon>
        <taxon>Lotus</taxon>
    </lineage>
</organism>
<feature type="compositionally biased region" description="Basic residues" evidence="4">
    <location>
        <begin position="282"/>
        <end position="298"/>
    </location>
</feature>
<dbReference type="PANTHER" id="PTHR12687">
    <property type="entry name" value="NUCLEOLAR COMPLEX 2 AND RAD4-RELATED"/>
    <property type="match status" value="1"/>
</dbReference>
<evidence type="ECO:0000256" key="3">
    <source>
        <dbReference type="ARBA" id="ARBA00023242"/>
    </source>
</evidence>
<comment type="subcellular location">
    <subcellularLocation>
        <location evidence="1">Nucleus</location>
    </subcellularLocation>
</comment>
<sequence>MLNQLAASTQSFIPVSILLLDMLEMKELNRPPTGGVGKAVDLRSVLKVSKQTLKTRVFQEACVFYVVEELAEHLALWSYSVAFMELSFIPLVRLRSFCKSTKVERFRKEMRQLIRQVEANCDFVNERRMSVSLTPNDSAAASFLEDEKLSGSSPLSKYVITLRQRSEQKNNSLMESSVVVGENSSVFRNNSSESDESDDEDDDRRNEVGAAVFSSSWLPGNDSKIKEDPTETKGKRKKKRKERAIDDDVVEDLVLSSDDDLPSSNSHSAGKNDAIDHLPPKQNKKQKRKQKHKTKRLKSHVEEK</sequence>
<evidence type="ECO:0000256" key="1">
    <source>
        <dbReference type="ARBA" id="ARBA00004123"/>
    </source>
</evidence>
<dbReference type="GO" id="GO:0005730">
    <property type="term" value="C:nucleolus"/>
    <property type="evidence" value="ECO:0007669"/>
    <property type="project" value="TreeGrafter"/>
</dbReference>
<protein>
    <recommendedName>
        <fullName evidence="6">Nucleolar complex protein 2 homolog</fullName>
    </recommendedName>
</protein>
<feature type="compositionally biased region" description="Basic and acidic residues" evidence="4">
    <location>
        <begin position="223"/>
        <end position="233"/>
    </location>
</feature>
<evidence type="ECO:0008006" key="6">
    <source>
        <dbReference type="Google" id="ProtNLM"/>
    </source>
</evidence>
<dbReference type="GO" id="GO:0042273">
    <property type="term" value="P:ribosomal large subunit biogenesis"/>
    <property type="evidence" value="ECO:0007669"/>
    <property type="project" value="TreeGrafter"/>
</dbReference>
<dbReference type="InterPro" id="IPR005343">
    <property type="entry name" value="Noc2"/>
</dbReference>
<dbReference type="GO" id="GO:0030690">
    <property type="term" value="C:Noc1p-Noc2p complex"/>
    <property type="evidence" value="ECO:0007669"/>
    <property type="project" value="TreeGrafter"/>
</dbReference>
<dbReference type="Pfam" id="PF03715">
    <property type="entry name" value="Noc2"/>
    <property type="match status" value="1"/>
</dbReference>
<dbReference type="GO" id="GO:0030691">
    <property type="term" value="C:Noc2p-Noc3p complex"/>
    <property type="evidence" value="ECO:0007669"/>
    <property type="project" value="TreeGrafter"/>
</dbReference>
<feature type="compositionally biased region" description="Acidic residues" evidence="4">
    <location>
        <begin position="245"/>
        <end position="261"/>
    </location>
</feature>
<reference evidence="5" key="1">
    <citation type="submission" date="2012-05" db="EMBL/GenBank/DDBJ databases">
        <authorList>
            <person name="Krishnakumar V."/>
            <person name="Cheung F."/>
            <person name="Xiao Y."/>
            <person name="Chan A."/>
            <person name="Moskal W.A."/>
            <person name="Town C.D."/>
        </authorList>
    </citation>
    <scope>NUCLEOTIDE SEQUENCE</scope>
</reference>
<dbReference type="EMBL" id="BT137263">
    <property type="protein sequence ID" value="AFK37058.1"/>
    <property type="molecule type" value="mRNA"/>
</dbReference>
<accession>I3S9W6</accession>
<dbReference type="AlphaFoldDB" id="I3S9W6"/>
<proteinExistence type="evidence at transcript level"/>
<feature type="compositionally biased region" description="Low complexity" evidence="4">
    <location>
        <begin position="175"/>
        <end position="192"/>
    </location>
</feature>
<feature type="region of interest" description="Disordered" evidence="4">
    <location>
        <begin position="171"/>
        <end position="304"/>
    </location>
</feature>
<evidence type="ECO:0000313" key="5">
    <source>
        <dbReference type="EMBL" id="AFK37058.1"/>
    </source>
</evidence>
<name>I3S9W6_LOTJA</name>
<keyword evidence="3" id="KW-0539">Nucleus</keyword>
<feature type="compositionally biased region" description="Acidic residues" evidence="4">
    <location>
        <begin position="193"/>
        <end position="202"/>
    </location>
</feature>
<dbReference type="PANTHER" id="PTHR12687:SF4">
    <property type="entry name" value="NUCLEOLAR COMPLEX PROTEIN 2 HOMOLOG"/>
    <property type="match status" value="1"/>
</dbReference>
<comment type="similarity">
    <text evidence="2">Belongs to the NOC2 family.</text>
</comment>
<dbReference type="GO" id="GO:0005654">
    <property type="term" value="C:nucleoplasm"/>
    <property type="evidence" value="ECO:0007669"/>
    <property type="project" value="TreeGrafter"/>
</dbReference>
<evidence type="ECO:0000256" key="4">
    <source>
        <dbReference type="SAM" id="MobiDB-lite"/>
    </source>
</evidence>
<evidence type="ECO:0000256" key="2">
    <source>
        <dbReference type="ARBA" id="ARBA00005907"/>
    </source>
</evidence>